<dbReference type="InterPro" id="IPR009057">
    <property type="entry name" value="Homeodomain-like_sf"/>
</dbReference>
<dbReference type="PANTHER" id="PTHR30055:SF226">
    <property type="entry name" value="HTH-TYPE TRANSCRIPTIONAL REGULATOR PKSA"/>
    <property type="match status" value="1"/>
</dbReference>
<dbReference type="SUPFAM" id="SSF46689">
    <property type="entry name" value="Homeodomain-like"/>
    <property type="match status" value="1"/>
</dbReference>
<sequence length="209" mass="22737">MTRPDPLESAVRLRRVPRQARSRQKLAQVLAAADRLLAADGVEALTTTRVAAEAGVSVGALYQYLPDRDAITEALADVYLARLEDLMDAFAGRAKTETWADPVGLLVDAFAGLYRAEPGFRALWLGRGLTDAAREADLAHKRVMAAGVHRILVAQHRVRDDDAAALACRAAFLAADAVLQEAFRGDGAPELLDQLKVMLRAYLDRLPRP</sequence>
<dbReference type="Pfam" id="PF00440">
    <property type="entry name" value="TetR_N"/>
    <property type="match status" value="1"/>
</dbReference>
<dbReference type="RefSeq" id="WP_285452735.1">
    <property type="nucleotide sequence ID" value="NZ_CP127173.1"/>
</dbReference>
<dbReference type="PANTHER" id="PTHR30055">
    <property type="entry name" value="HTH-TYPE TRANSCRIPTIONAL REGULATOR RUTR"/>
    <property type="match status" value="1"/>
</dbReference>
<dbReference type="PRINTS" id="PR00455">
    <property type="entry name" value="HTHTETR"/>
</dbReference>
<organism evidence="4 5">
    <name type="scientific">Amycolatopsis nalaikhensis</name>
    <dbReference type="NCBI Taxonomy" id="715472"/>
    <lineage>
        <taxon>Bacteria</taxon>
        <taxon>Bacillati</taxon>
        <taxon>Actinomycetota</taxon>
        <taxon>Actinomycetes</taxon>
        <taxon>Pseudonocardiales</taxon>
        <taxon>Pseudonocardiaceae</taxon>
        <taxon>Amycolatopsis</taxon>
    </lineage>
</organism>
<accession>A0ABY8XJ74</accession>
<dbReference type="InterPro" id="IPR001647">
    <property type="entry name" value="HTH_TetR"/>
</dbReference>
<feature type="DNA-binding region" description="H-T-H motif" evidence="2">
    <location>
        <begin position="46"/>
        <end position="65"/>
    </location>
</feature>
<dbReference type="PROSITE" id="PS50977">
    <property type="entry name" value="HTH_TETR_2"/>
    <property type="match status" value="1"/>
</dbReference>
<dbReference type="InterPro" id="IPR050109">
    <property type="entry name" value="HTH-type_TetR-like_transc_reg"/>
</dbReference>
<dbReference type="InterPro" id="IPR041674">
    <property type="entry name" value="TetR_C_22"/>
</dbReference>
<dbReference type="Pfam" id="PF17928">
    <property type="entry name" value="TetR_C_22"/>
    <property type="match status" value="1"/>
</dbReference>
<evidence type="ECO:0000313" key="4">
    <source>
        <dbReference type="EMBL" id="WIV55674.1"/>
    </source>
</evidence>
<evidence type="ECO:0000256" key="1">
    <source>
        <dbReference type="ARBA" id="ARBA00023125"/>
    </source>
</evidence>
<keyword evidence="1 2" id="KW-0238">DNA-binding</keyword>
<evidence type="ECO:0000256" key="2">
    <source>
        <dbReference type="PROSITE-ProRule" id="PRU00335"/>
    </source>
</evidence>
<dbReference type="Proteomes" id="UP001227101">
    <property type="component" value="Chromosome"/>
</dbReference>
<dbReference type="Gene3D" id="1.10.357.10">
    <property type="entry name" value="Tetracycline Repressor, domain 2"/>
    <property type="match status" value="1"/>
</dbReference>
<feature type="domain" description="HTH tetR-type" evidence="3">
    <location>
        <begin position="23"/>
        <end position="83"/>
    </location>
</feature>
<keyword evidence="5" id="KW-1185">Reference proteome</keyword>
<dbReference type="EMBL" id="CP127173">
    <property type="protein sequence ID" value="WIV55674.1"/>
    <property type="molecule type" value="Genomic_DNA"/>
</dbReference>
<name>A0ABY8XJ74_9PSEU</name>
<reference evidence="4 5" key="1">
    <citation type="submission" date="2023-06" db="EMBL/GenBank/DDBJ databases">
        <authorList>
            <person name="Oyuntsetseg B."/>
            <person name="Kim S.B."/>
        </authorList>
    </citation>
    <scope>NUCLEOTIDE SEQUENCE [LARGE SCALE GENOMIC DNA]</scope>
    <source>
        <strain evidence="4 5">2-2</strain>
    </source>
</reference>
<protein>
    <submittedName>
        <fullName evidence="4">TetR family transcriptional regulator</fullName>
    </submittedName>
</protein>
<evidence type="ECO:0000313" key="5">
    <source>
        <dbReference type="Proteomes" id="UP001227101"/>
    </source>
</evidence>
<proteinExistence type="predicted"/>
<gene>
    <name evidence="4" type="ORF">QP939_43835</name>
</gene>
<evidence type="ECO:0000259" key="3">
    <source>
        <dbReference type="PROSITE" id="PS50977"/>
    </source>
</evidence>